<evidence type="ECO:0000256" key="5">
    <source>
        <dbReference type="HAMAP-Rule" id="MF_00358"/>
    </source>
</evidence>
<evidence type="ECO:0000256" key="2">
    <source>
        <dbReference type="ARBA" id="ARBA00022980"/>
    </source>
</evidence>
<evidence type="ECO:0000313" key="9">
    <source>
        <dbReference type="Proteomes" id="UP000178606"/>
    </source>
</evidence>
<dbReference type="AlphaFoldDB" id="A0A1F6CUM4"/>
<dbReference type="Pfam" id="PF01165">
    <property type="entry name" value="Ribosomal_S21"/>
    <property type="match status" value="1"/>
</dbReference>
<dbReference type="HAMAP" id="MF_00358">
    <property type="entry name" value="Ribosomal_bS21"/>
    <property type="match status" value="1"/>
</dbReference>
<evidence type="ECO:0000256" key="1">
    <source>
        <dbReference type="ARBA" id="ARBA00006640"/>
    </source>
</evidence>
<comment type="caution">
    <text evidence="8">The sequence shown here is derived from an EMBL/GenBank/DDBJ whole genome shotgun (WGS) entry which is preliminary data.</text>
</comment>
<evidence type="ECO:0000256" key="3">
    <source>
        <dbReference type="ARBA" id="ARBA00023274"/>
    </source>
</evidence>
<dbReference type="PANTHER" id="PTHR21109:SF22">
    <property type="entry name" value="SMALL RIBOSOMAL SUBUNIT PROTEIN BS21"/>
    <property type="match status" value="1"/>
</dbReference>
<protein>
    <recommendedName>
        <fullName evidence="4 5">Small ribosomal subunit protein bS21</fullName>
    </recommendedName>
</protein>
<dbReference type="GO" id="GO:0006412">
    <property type="term" value="P:translation"/>
    <property type="evidence" value="ECO:0007669"/>
    <property type="project" value="UniProtKB-UniRule"/>
</dbReference>
<dbReference type="InterPro" id="IPR018278">
    <property type="entry name" value="Ribosomal_bS21_CS"/>
</dbReference>
<dbReference type="InterPro" id="IPR001911">
    <property type="entry name" value="Ribosomal_bS21"/>
</dbReference>
<evidence type="ECO:0000256" key="6">
    <source>
        <dbReference type="RuleBase" id="RU000667"/>
    </source>
</evidence>
<feature type="compositionally biased region" description="Basic residues" evidence="7">
    <location>
        <begin position="43"/>
        <end position="61"/>
    </location>
</feature>
<name>A0A1F6CUM4_HANXR</name>
<accession>A0A1F6CUM4</accession>
<reference evidence="8 9" key="1">
    <citation type="journal article" date="2016" name="Nat. Commun.">
        <title>Thousands of microbial genomes shed light on interconnected biogeochemical processes in an aquifer system.</title>
        <authorList>
            <person name="Anantharaman K."/>
            <person name="Brown C.T."/>
            <person name="Hug L.A."/>
            <person name="Sharon I."/>
            <person name="Castelle C.J."/>
            <person name="Probst A.J."/>
            <person name="Thomas B.C."/>
            <person name="Singh A."/>
            <person name="Wilkins M.J."/>
            <person name="Karaoz U."/>
            <person name="Brodie E.L."/>
            <person name="Williams K.H."/>
            <person name="Hubbard S.S."/>
            <person name="Banfield J.F."/>
        </authorList>
    </citation>
    <scope>NUCLEOTIDE SEQUENCE [LARGE SCALE GENOMIC DNA]</scope>
    <source>
        <strain evidence="9">RIFCSPLOWO2_12_FULL_64_10</strain>
    </source>
</reference>
<dbReference type="Proteomes" id="UP000178606">
    <property type="component" value="Unassembled WGS sequence"/>
</dbReference>
<dbReference type="GO" id="GO:1990904">
    <property type="term" value="C:ribonucleoprotein complex"/>
    <property type="evidence" value="ECO:0007669"/>
    <property type="project" value="UniProtKB-KW"/>
</dbReference>
<sequence>MPGVIVRDKEPFEKALRRFKKTCEKAGIISEMKKHQHFEKPSERRKRKLNSARRKREKFDE</sequence>
<dbReference type="Gene3D" id="1.20.5.1150">
    <property type="entry name" value="Ribosomal protein S8"/>
    <property type="match status" value="1"/>
</dbReference>
<evidence type="ECO:0000256" key="7">
    <source>
        <dbReference type="SAM" id="MobiDB-lite"/>
    </source>
</evidence>
<evidence type="ECO:0000313" key="8">
    <source>
        <dbReference type="EMBL" id="OGG52863.1"/>
    </source>
</evidence>
<dbReference type="PANTHER" id="PTHR21109">
    <property type="entry name" value="MITOCHONDRIAL 28S RIBOSOMAL PROTEIN S21"/>
    <property type="match status" value="1"/>
</dbReference>
<dbReference type="NCBIfam" id="TIGR00030">
    <property type="entry name" value="S21p"/>
    <property type="match status" value="1"/>
</dbReference>
<keyword evidence="3 5" id="KW-0687">Ribonucleoprotein</keyword>
<dbReference type="GO" id="GO:0005840">
    <property type="term" value="C:ribosome"/>
    <property type="evidence" value="ECO:0007669"/>
    <property type="project" value="UniProtKB-KW"/>
</dbReference>
<dbReference type="GO" id="GO:0003735">
    <property type="term" value="F:structural constituent of ribosome"/>
    <property type="evidence" value="ECO:0007669"/>
    <property type="project" value="InterPro"/>
</dbReference>
<evidence type="ECO:0000256" key="4">
    <source>
        <dbReference type="ARBA" id="ARBA00035135"/>
    </source>
</evidence>
<organism evidence="8 9">
    <name type="scientific">Handelsmanbacteria sp. (strain RIFCSPLOWO2_12_FULL_64_10)</name>
    <dbReference type="NCBI Taxonomy" id="1817868"/>
    <lineage>
        <taxon>Bacteria</taxon>
        <taxon>Candidatus Handelsmaniibacteriota</taxon>
    </lineage>
</organism>
<dbReference type="PROSITE" id="PS01181">
    <property type="entry name" value="RIBOSOMAL_S21"/>
    <property type="match status" value="1"/>
</dbReference>
<keyword evidence="2 5" id="KW-0689">Ribosomal protein</keyword>
<proteinExistence type="inferred from homology"/>
<dbReference type="InterPro" id="IPR038380">
    <property type="entry name" value="Ribosomal_bS21_sf"/>
</dbReference>
<feature type="region of interest" description="Disordered" evidence="7">
    <location>
        <begin position="32"/>
        <end position="61"/>
    </location>
</feature>
<comment type="similarity">
    <text evidence="1 5 6">Belongs to the bacterial ribosomal protein bS21 family.</text>
</comment>
<dbReference type="EMBL" id="MFKF01000131">
    <property type="protein sequence ID" value="OGG52863.1"/>
    <property type="molecule type" value="Genomic_DNA"/>
</dbReference>
<dbReference type="PRINTS" id="PR00976">
    <property type="entry name" value="RIBOSOMALS21"/>
</dbReference>
<gene>
    <name evidence="5" type="primary">rpsU</name>
    <name evidence="8" type="ORF">A3F84_06470</name>
</gene>